<dbReference type="InterPro" id="IPR044662">
    <property type="entry name" value="HS1/DABB1-like"/>
</dbReference>
<evidence type="ECO:0000259" key="2">
    <source>
        <dbReference type="PROSITE" id="PS51502"/>
    </source>
</evidence>
<dbReference type="InterPro" id="IPR011008">
    <property type="entry name" value="Dimeric_a/b-barrel"/>
</dbReference>
<dbReference type="Proteomes" id="UP000028007">
    <property type="component" value="Unassembled WGS sequence"/>
</dbReference>
<gene>
    <name evidence="3" type="ORF">N180_20880</name>
</gene>
<dbReference type="RefSeq" id="WP_037443231.1">
    <property type="nucleotide sequence ID" value="NZ_JNFF01000095.1"/>
</dbReference>
<dbReference type="eggNOG" id="ENOG50334CZ">
    <property type="taxonomic scope" value="Bacteria"/>
</dbReference>
<dbReference type="AlphaFoldDB" id="A0A081PDW9"/>
<dbReference type="Pfam" id="PF07876">
    <property type="entry name" value="Dabb"/>
    <property type="match status" value="1"/>
</dbReference>
<dbReference type="PANTHER" id="PTHR33178">
    <property type="match status" value="1"/>
</dbReference>
<dbReference type="PROSITE" id="PS51502">
    <property type="entry name" value="S_R_A_B_BARREL"/>
    <property type="match status" value="1"/>
</dbReference>
<dbReference type="PANTHER" id="PTHR33178:SF10">
    <property type="entry name" value="STRESS-RESPONSE A_B BARREL DOMAIN-CONTAINING PROTEIN"/>
    <property type="match status" value="1"/>
</dbReference>
<protein>
    <submittedName>
        <fullName evidence="3">Transcription-repair coupling factor</fullName>
    </submittedName>
</protein>
<organism evidence="3 4">
    <name type="scientific">Pedobacter antarcticus 4BY</name>
    <dbReference type="NCBI Taxonomy" id="1358423"/>
    <lineage>
        <taxon>Bacteria</taxon>
        <taxon>Pseudomonadati</taxon>
        <taxon>Bacteroidota</taxon>
        <taxon>Sphingobacteriia</taxon>
        <taxon>Sphingobacteriales</taxon>
        <taxon>Sphingobacteriaceae</taxon>
        <taxon>Pedobacter</taxon>
    </lineage>
</organism>
<feature type="domain" description="Stress-response A/B barrel" evidence="2">
    <location>
        <begin position="2"/>
        <end position="97"/>
    </location>
</feature>
<evidence type="ECO:0000256" key="1">
    <source>
        <dbReference type="ARBA" id="ARBA00011738"/>
    </source>
</evidence>
<dbReference type="InterPro" id="IPR013097">
    <property type="entry name" value="Dabb"/>
</dbReference>
<accession>A0A081PDW9</accession>
<evidence type="ECO:0000313" key="3">
    <source>
        <dbReference type="EMBL" id="KEQ28892.1"/>
    </source>
</evidence>
<sequence length="98" mass="11186">MIAHHVLFWLKPETTTAQKSDFRAGLESLSAIQSITNIHIGTPADISRSVVDTTYTFSLVAFFENMEGHDAYQVHPVHQTFLNNFRELFEKVIIYDAD</sequence>
<name>A0A081PDW9_9SPHI</name>
<dbReference type="EMBL" id="JNFF01000095">
    <property type="protein sequence ID" value="KEQ28892.1"/>
    <property type="molecule type" value="Genomic_DNA"/>
</dbReference>
<proteinExistence type="predicted"/>
<dbReference type="OrthoDB" id="7189263at2"/>
<keyword evidence="4" id="KW-1185">Reference proteome</keyword>
<dbReference type="Gene3D" id="3.30.70.100">
    <property type="match status" value="1"/>
</dbReference>
<comment type="subunit">
    <text evidence="1">Homodimer.</text>
</comment>
<reference evidence="3 4" key="1">
    <citation type="journal article" date="1992" name="Int. J. Syst. Bacteriol.">
        <title>Sphingobacterium antarcticus sp. nov. a Psychrotrophic Bacterium from the Soils of Schirmacher Oasis, Antarctica.</title>
        <authorList>
            <person name="Shivaji S."/>
            <person name="Ray M.K."/>
            <person name="Rao N.S."/>
            <person name="Saiserr L."/>
            <person name="Jagannadham M.V."/>
            <person name="Kumar G.S."/>
            <person name="Reddy G."/>
            <person name="Bhargava P.M."/>
        </authorList>
    </citation>
    <scope>NUCLEOTIDE SEQUENCE [LARGE SCALE GENOMIC DNA]</scope>
    <source>
        <strain evidence="3 4">4BY</strain>
    </source>
</reference>
<comment type="caution">
    <text evidence="3">The sequence shown here is derived from an EMBL/GenBank/DDBJ whole genome shotgun (WGS) entry which is preliminary data.</text>
</comment>
<evidence type="ECO:0000313" key="4">
    <source>
        <dbReference type="Proteomes" id="UP000028007"/>
    </source>
</evidence>
<dbReference type="SUPFAM" id="SSF54909">
    <property type="entry name" value="Dimeric alpha+beta barrel"/>
    <property type="match status" value="1"/>
</dbReference>
<dbReference type="SMART" id="SM00886">
    <property type="entry name" value="Dabb"/>
    <property type="match status" value="1"/>
</dbReference>